<evidence type="ECO:0000256" key="6">
    <source>
        <dbReference type="ARBA" id="ARBA00023026"/>
    </source>
</evidence>
<dbReference type="InterPro" id="IPR006860">
    <property type="entry name" value="FecR"/>
</dbReference>
<feature type="region of interest" description="Disordered" evidence="8">
    <location>
        <begin position="330"/>
        <end position="450"/>
    </location>
</feature>
<feature type="compositionally biased region" description="Gly residues" evidence="8">
    <location>
        <begin position="397"/>
        <end position="412"/>
    </location>
</feature>
<dbReference type="GO" id="GO:0090729">
    <property type="term" value="F:toxin activity"/>
    <property type="evidence" value="ECO:0007669"/>
    <property type="project" value="UniProtKB-KW"/>
</dbReference>
<dbReference type="PROSITE" id="PS00330">
    <property type="entry name" value="HEMOLYSIN_CALCIUM"/>
    <property type="match status" value="6"/>
</dbReference>
<feature type="region of interest" description="Disordered" evidence="8">
    <location>
        <begin position="677"/>
        <end position="722"/>
    </location>
</feature>
<keyword evidence="6" id="KW-0843">Virulence</keyword>
<sequence>MATNQSNGQDAGAHAGKSVADLTPDYVFDGTSAAIVVPVGDALLNAEYSRSGPDLLLETPDGQLILVTDYFAQEIPPDLFTLAGSRITADVAAKLAGPRAPGQVAQNGELSTLEEPIGTVDTTKGVITVIRADGTQVTLNEGDALFQGDTLVSGADSAIGIIFSDKSTMSMAANARIILDELIYDPQDMASNSQVFNVIQGAFMFTGGAIGKSDPEDVSVKTPVATIGIRGTKFGVNVDALDGSTNVTIFEGAVFVQNGGGSVLLTGIGETTLISSYTLPPSDPEHLSLEEIQRIYGDAIGFHPVRQEIPDDHASADDDDLQDIADDLDDIDTAAGGDEQGNEGASDEFGDIGNQGIGESGLDGTPPGAAGEGDGDPGLSGIGSGGGDGSGDPDDGVLGGGTGGGSTGGGGSTVTALDPGEGDENGHFKNLPNLSPGNFSVSAPPGGGVQQLHLNASALGSAGNSSLTLQSGTTSDSVNPDLQSAVLSSTDGSMNLTINGFEELAITLGGGGDTIDIGDLSGTSIIPDTITIFAGDGDDTITTGETVDTRLVIDGGLGNDDIKGSEFGDTIHGNTGNEEELANQEGVDGNDTIDGGAGDDTLFGDGGDDTIAGGVGNDIIEGGAGNDVLSGGIAVVTEENGDTRVIGTDGIESATDDGADTISGGDGDDQIFGGSLADTLNGDAGNDDIQGSGGDDIVRGGAGDDLLDGGSGSDTVDGGEGDDRAIFVVGQEQTDGVNDAYDGGADSDTIVINYDTEALENPEFRQAILDIHAMLGNAASGSPEEFDTAPFQQLGLDIQNFETVELDGPSFAVLPEDGLSVEEDGSILLNLAVVDVLPGKSVSITIGNLNGASLVDGDGNPAGTENGDGTVTLTVDQLQGLTVEPAADSSDDLDLAVTVTTVDEFGTVEAVGETLDVTVTPVADLPDVTAASVEGAEDTSIALNISATVTDQDGSEAISPLEVTTGFNEGESGVIITGFYPNMDSPIVLSGFEPGTTFNAGSLVDGVLYLTVEDLPGLSLQPPADFSGDMELTISVTSTDSDPDSDESDTATATQSFVVSVAGVADAPTLSAENEETAEDSGIELNIGAFLTDSSEALSEVTISNFPPGTTFSAGTLTGGILTIAAADLAGLEMTPPLNFSGDINLTASVTSQDGDDSKTTTTNFTVTVEGLADLPTLELNDTAGESASPIPVDISSTLTDLDGSEELTITISGLNGATLSAGTTNEDGSVTLTEAELEGLTITPAPGTTGSIDLTVTAIATEKESHDSISVSGTVTVTITDTETGTGTVVLQPGQDLDLVAPADDGPHKLTLDAGFNGATTGDDWVIAQDALGRVTLTNTLTGQLVTADGYEEIDIDFGPGEDTVELRDLSNTDLTNDTLTLNMGDGDDTVTVGEDVNRDVELYGGAGNDDLQASNGDDLIDGGIGDDTVDGGEGSDTYLWAEGNGVDSYADTGKEGTDTVVVQAAAFDGIGDGFSAAQSGVDAIGRDADSDGVVDTGSPLLIALSDSSETVDFSGLDFLNSQTTIDLGGGDDTVTTAIGDGDAVTYTGGEGQDTLNLLLTAGSLNQVISSGQLGLLQSYIASPDEAVLTLTTPNIVAQGFETVRIGMLGSDGSVVDVSEALANATADNEGFGETIFGTNGADLIFAGGGNDVVRSFNGDDVLFGGDGEDYLNAGNGEDYVDGGTGNDIIDGGSGNDRLLGGDGADLVSGGQGDDYISGGDGNDFVAGFQGDDIVEGNDGDDNISGGSGQDSLYGGDGNDRLAGGSGDDYLIGGDGIDVLDGQTGDDVLIADDYEDQLFGGTGDDVLVSTMDELPESRVSSGAQGNFSGVRDGGEGVDTFQLNSDELGPHALSGDEFSNIRNIEILDLSGVDELQLSLKVEDVVTMTDEDNDLTILLGENVTSVEIDDETIQLEGGQAIFEQDGVQITLQQQQPPPEAS</sequence>
<feature type="domain" description="FecR protein" evidence="9">
    <location>
        <begin position="149"/>
        <end position="254"/>
    </location>
</feature>
<evidence type="ECO:0000256" key="1">
    <source>
        <dbReference type="ARBA" id="ARBA00004370"/>
    </source>
</evidence>
<keyword evidence="4" id="KW-0800">Toxin</keyword>
<dbReference type="PRINTS" id="PR01488">
    <property type="entry name" value="RTXTOXINA"/>
</dbReference>
<organism evidence="10 11">
    <name type="scientific">Hwanghaeella grinnelliae</name>
    <dbReference type="NCBI Taxonomy" id="2500179"/>
    <lineage>
        <taxon>Bacteria</taxon>
        <taxon>Pseudomonadati</taxon>
        <taxon>Pseudomonadota</taxon>
        <taxon>Alphaproteobacteria</taxon>
        <taxon>Rhodospirillales</taxon>
        <taxon>Rhodospirillaceae</taxon>
        <taxon>Hwanghaeella</taxon>
    </lineage>
</organism>
<dbReference type="GO" id="GO:0016020">
    <property type="term" value="C:membrane"/>
    <property type="evidence" value="ECO:0007669"/>
    <property type="project" value="UniProtKB-SubCell"/>
</dbReference>
<evidence type="ECO:0000313" key="11">
    <source>
        <dbReference type="Proteomes" id="UP000287447"/>
    </source>
</evidence>
<reference evidence="11" key="1">
    <citation type="submission" date="2019-01" db="EMBL/GenBank/DDBJ databases">
        <title>Gri0909 isolated from a small marine red alga.</title>
        <authorList>
            <person name="Kim J."/>
            <person name="Jeong S.E."/>
            <person name="Jeon C.O."/>
        </authorList>
    </citation>
    <scope>NUCLEOTIDE SEQUENCE [LARGE SCALE GENOMIC DNA]</scope>
    <source>
        <strain evidence="11">Gri0909</strain>
    </source>
</reference>
<keyword evidence="5" id="KW-0677">Repeat</keyword>
<dbReference type="PRINTS" id="PR00313">
    <property type="entry name" value="CABNDNGRPT"/>
</dbReference>
<evidence type="ECO:0000256" key="3">
    <source>
        <dbReference type="ARBA" id="ARBA00022525"/>
    </source>
</evidence>
<dbReference type="InterPro" id="IPR011049">
    <property type="entry name" value="Serralysin-like_metalloprot_C"/>
</dbReference>
<proteinExistence type="predicted"/>
<dbReference type="InterPro" id="IPR050557">
    <property type="entry name" value="RTX_toxin/Mannuronan_C5-epim"/>
</dbReference>
<comment type="subcellular location">
    <subcellularLocation>
        <location evidence="1">Membrane</location>
    </subcellularLocation>
    <subcellularLocation>
        <location evidence="2">Secreted</location>
    </subcellularLocation>
</comment>
<dbReference type="Gene3D" id="2.150.10.10">
    <property type="entry name" value="Serralysin-like metalloprotease, C-terminal"/>
    <property type="match status" value="5"/>
</dbReference>
<feature type="compositionally biased region" description="Gly residues" evidence="8">
    <location>
        <begin position="370"/>
        <end position="390"/>
    </location>
</feature>
<feature type="compositionally biased region" description="Polar residues" evidence="8">
    <location>
        <begin position="432"/>
        <end position="441"/>
    </location>
</feature>
<keyword evidence="7" id="KW-0472">Membrane</keyword>
<dbReference type="Pfam" id="PF04773">
    <property type="entry name" value="FecR"/>
    <property type="match status" value="1"/>
</dbReference>
<dbReference type="PANTHER" id="PTHR38340">
    <property type="entry name" value="S-LAYER PROTEIN"/>
    <property type="match status" value="1"/>
</dbReference>
<accession>A0A3S2VSD9</accession>
<dbReference type="Gene3D" id="2.60.120.1440">
    <property type="match status" value="1"/>
</dbReference>
<feature type="region of interest" description="Disordered" evidence="8">
    <location>
        <begin position="1737"/>
        <end position="1761"/>
    </location>
</feature>
<dbReference type="InterPro" id="IPR018511">
    <property type="entry name" value="Hemolysin-typ_Ca-bd_CS"/>
</dbReference>
<dbReference type="Proteomes" id="UP000287447">
    <property type="component" value="Unassembled WGS sequence"/>
</dbReference>
<keyword evidence="11" id="KW-1185">Reference proteome</keyword>
<evidence type="ECO:0000256" key="2">
    <source>
        <dbReference type="ARBA" id="ARBA00004613"/>
    </source>
</evidence>
<dbReference type="GO" id="GO:0005576">
    <property type="term" value="C:extracellular region"/>
    <property type="evidence" value="ECO:0007669"/>
    <property type="project" value="UniProtKB-SubCell"/>
</dbReference>
<dbReference type="InterPro" id="IPR001343">
    <property type="entry name" value="Hemolysn_Ca-bd"/>
</dbReference>
<evidence type="ECO:0000256" key="5">
    <source>
        <dbReference type="ARBA" id="ARBA00022737"/>
    </source>
</evidence>
<name>A0A3S2VSD9_9PROT</name>
<keyword evidence="3" id="KW-0964">Secreted</keyword>
<dbReference type="RefSeq" id="WP_127764780.1">
    <property type="nucleotide sequence ID" value="NZ_SADE01000001.1"/>
</dbReference>
<protein>
    <recommendedName>
        <fullName evidence="9">FecR protein domain-containing protein</fullName>
    </recommendedName>
</protein>
<evidence type="ECO:0000256" key="8">
    <source>
        <dbReference type="SAM" id="MobiDB-lite"/>
    </source>
</evidence>
<dbReference type="GO" id="GO:0005509">
    <property type="term" value="F:calcium ion binding"/>
    <property type="evidence" value="ECO:0007669"/>
    <property type="project" value="InterPro"/>
</dbReference>
<dbReference type="SUPFAM" id="SSF51120">
    <property type="entry name" value="beta-Roll"/>
    <property type="match status" value="5"/>
</dbReference>
<dbReference type="OrthoDB" id="9773411at2"/>
<evidence type="ECO:0000259" key="9">
    <source>
        <dbReference type="Pfam" id="PF04773"/>
    </source>
</evidence>
<feature type="region of interest" description="Disordered" evidence="8">
    <location>
        <begin position="649"/>
        <end position="668"/>
    </location>
</feature>
<evidence type="ECO:0000256" key="4">
    <source>
        <dbReference type="ARBA" id="ARBA00022656"/>
    </source>
</evidence>
<dbReference type="PANTHER" id="PTHR38340:SF1">
    <property type="entry name" value="S-LAYER PROTEIN"/>
    <property type="match status" value="1"/>
</dbReference>
<evidence type="ECO:0000313" key="10">
    <source>
        <dbReference type="EMBL" id="RVU39409.1"/>
    </source>
</evidence>
<gene>
    <name evidence="10" type="ORF">EOI86_09280</name>
</gene>
<comment type="caution">
    <text evidence="10">The sequence shown here is derived from an EMBL/GenBank/DDBJ whole genome shotgun (WGS) entry which is preliminary data.</text>
</comment>
<dbReference type="InterPro" id="IPR003995">
    <property type="entry name" value="RTX_toxin_determinant-A"/>
</dbReference>
<evidence type="ECO:0000256" key="7">
    <source>
        <dbReference type="ARBA" id="ARBA00023136"/>
    </source>
</evidence>
<dbReference type="EMBL" id="SADE01000001">
    <property type="protein sequence ID" value="RVU39409.1"/>
    <property type="molecule type" value="Genomic_DNA"/>
</dbReference>
<dbReference type="Pfam" id="PF00353">
    <property type="entry name" value="HemolysinCabind"/>
    <property type="match status" value="11"/>
</dbReference>